<comment type="caution">
    <text evidence="1">The sequence shown here is derived from an EMBL/GenBank/DDBJ whole genome shotgun (WGS) entry which is preliminary data.</text>
</comment>
<accession>A0ACC2PDL7</accession>
<name>A0ACC2PDL7_9HYME</name>
<dbReference type="Proteomes" id="UP001239111">
    <property type="component" value="Chromosome 1"/>
</dbReference>
<protein>
    <submittedName>
        <fullName evidence="1">Uncharacterized protein</fullName>
    </submittedName>
</protein>
<proteinExistence type="predicted"/>
<evidence type="ECO:0000313" key="1">
    <source>
        <dbReference type="EMBL" id="KAJ8681530.1"/>
    </source>
</evidence>
<dbReference type="EMBL" id="CM056741">
    <property type="protein sequence ID" value="KAJ8681530.1"/>
    <property type="molecule type" value="Genomic_DNA"/>
</dbReference>
<keyword evidence="2" id="KW-1185">Reference proteome</keyword>
<organism evidence="1 2">
    <name type="scientific">Eretmocerus hayati</name>
    <dbReference type="NCBI Taxonomy" id="131215"/>
    <lineage>
        <taxon>Eukaryota</taxon>
        <taxon>Metazoa</taxon>
        <taxon>Ecdysozoa</taxon>
        <taxon>Arthropoda</taxon>
        <taxon>Hexapoda</taxon>
        <taxon>Insecta</taxon>
        <taxon>Pterygota</taxon>
        <taxon>Neoptera</taxon>
        <taxon>Endopterygota</taxon>
        <taxon>Hymenoptera</taxon>
        <taxon>Apocrita</taxon>
        <taxon>Proctotrupomorpha</taxon>
        <taxon>Chalcidoidea</taxon>
        <taxon>Aphelinidae</taxon>
        <taxon>Aphelininae</taxon>
        <taxon>Eretmocerus</taxon>
    </lineage>
</organism>
<evidence type="ECO:0000313" key="2">
    <source>
        <dbReference type="Proteomes" id="UP001239111"/>
    </source>
</evidence>
<reference evidence="1" key="1">
    <citation type="submission" date="2023-04" db="EMBL/GenBank/DDBJ databases">
        <title>A chromosome-level genome assembly of the parasitoid wasp Eretmocerus hayati.</title>
        <authorList>
            <person name="Zhong Y."/>
            <person name="Liu S."/>
            <person name="Liu Y."/>
        </authorList>
    </citation>
    <scope>NUCLEOTIDE SEQUENCE</scope>
    <source>
        <strain evidence="1">ZJU_SS_LIU_2023</strain>
    </source>
</reference>
<sequence>MRILQVPMFVFAICLTSVYFVTSVEGADSAVNASSSLSYPSFKALDSSFENIMSKVQSIKAKIAKTLNETSSNRTRHELLLEEGYNFTAGMGYHKLHTVKQDWYGALRFCQRGGAHLAAIASSNERSALGKMLKQRGQLESQTEEVAYVGIHDYCKKGSWINVYFDVLDSAEYLQWEVGSPNYVQTSEVPNCVAVNGNGLLMNLSCTRKLPFFCKVGM</sequence>
<gene>
    <name evidence="1" type="ORF">QAD02_017322</name>
</gene>